<comment type="caution">
    <text evidence="1">The sequence shown here is derived from an EMBL/GenBank/DDBJ whole genome shotgun (WGS) entry which is preliminary data.</text>
</comment>
<protein>
    <submittedName>
        <fullName evidence="1">Uncharacterized protein</fullName>
    </submittedName>
</protein>
<gene>
    <name evidence="1" type="ORF">MRB53_020024</name>
</gene>
<accession>A0ACC2L0V6</accession>
<evidence type="ECO:0000313" key="2">
    <source>
        <dbReference type="Proteomes" id="UP001234297"/>
    </source>
</evidence>
<dbReference type="Proteomes" id="UP001234297">
    <property type="component" value="Chromosome 6"/>
</dbReference>
<keyword evidence="2" id="KW-1185">Reference proteome</keyword>
<evidence type="ECO:0000313" key="1">
    <source>
        <dbReference type="EMBL" id="KAJ8626717.1"/>
    </source>
</evidence>
<name>A0ACC2L0V6_PERAE</name>
<proteinExistence type="predicted"/>
<reference evidence="1 2" key="1">
    <citation type="journal article" date="2022" name="Hortic Res">
        <title>A haplotype resolved chromosomal level avocado genome allows analysis of novel avocado genes.</title>
        <authorList>
            <person name="Nath O."/>
            <person name="Fletcher S.J."/>
            <person name="Hayward A."/>
            <person name="Shaw L.M."/>
            <person name="Masouleh A.K."/>
            <person name="Furtado A."/>
            <person name="Henry R.J."/>
            <person name="Mitter N."/>
        </authorList>
    </citation>
    <scope>NUCLEOTIDE SEQUENCE [LARGE SCALE GENOMIC DNA]</scope>
    <source>
        <strain evidence="2">cv. Hass</strain>
    </source>
</reference>
<sequence>MKETKIDDGDDSGSDQFFDAFDFFPPLDLIQASESEESVHLCQISRLDSFEIKLDDANRTNSTAESSRSSTLRRRSSTKFTRPKLPSGNMNDSSFDSSVVEENGEKFSLPKLPNDRPKDSSLESSSVLENGEISHAVERKRRTQSDLKEEHDKVLERSESPSFASISDGILLKRDQNREQTEESGTDGFLSNSLITVAGLVIKVIGFQISLLISSVTFPFWLMYSAYMLVTSPFQTVNKARDLLYEKFSGTCSVLLAAVSPLMDQQLKGSNSVRKFALRISWGCLWSIYVCCVLSGVLVSAFIMGGIAMRYLVEEPIGMENVLNFDYTKANPDAFVPIVSCHGVDCGLVGCGEKVEVGRRVIPPNRRLEVTVSLLLPESDHNRELGVFQVRVEFLTSYGKVSSASSHPCMLMFKSLPIRCFETFLKSAPLLAGYSSESQLLNLRMTGFVEGTSPTVCLRVILEQRAEFKPGADLSLFQGQIQGMGLVIEQNM</sequence>
<dbReference type="EMBL" id="CM056814">
    <property type="protein sequence ID" value="KAJ8626717.1"/>
    <property type="molecule type" value="Genomic_DNA"/>
</dbReference>
<organism evidence="1 2">
    <name type="scientific">Persea americana</name>
    <name type="common">Avocado</name>
    <dbReference type="NCBI Taxonomy" id="3435"/>
    <lineage>
        <taxon>Eukaryota</taxon>
        <taxon>Viridiplantae</taxon>
        <taxon>Streptophyta</taxon>
        <taxon>Embryophyta</taxon>
        <taxon>Tracheophyta</taxon>
        <taxon>Spermatophyta</taxon>
        <taxon>Magnoliopsida</taxon>
        <taxon>Magnoliidae</taxon>
        <taxon>Laurales</taxon>
        <taxon>Lauraceae</taxon>
        <taxon>Persea</taxon>
    </lineage>
</organism>